<name>A0AAV7E1J3_ARIFI</name>
<comment type="caution">
    <text evidence="1">The sequence shown here is derived from an EMBL/GenBank/DDBJ whole genome shotgun (WGS) entry which is preliminary data.</text>
</comment>
<organism evidence="1 2">
    <name type="scientific">Aristolochia fimbriata</name>
    <name type="common">White veined hardy Dutchman's pipe vine</name>
    <dbReference type="NCBI Taxonomy" id="158543"/>
    <lineage>
        <taxon>Eukaryota</taxon>
        <taxon>Viridiplantae</taxon>
        <taxon>Streptophyta</taxon>
        <taxon>Embryophyta</taxon>
        <taxon>Tracheophyta</taxon>
        <taxon>Spermatophyta</taxon>
        <taxon>Magnoliopsida</taxon>
        <taxon>Magnoliidae</taxon>
        <taxon>Piperales</taxon>
        <taxon>Aristolochiaceae</taxon>
        <taxon>Aristolochia</taxon>
    </lineage>
</organism>
<reference evidence="1 2" key="1">
    <citation type="submission" date="2021-07" db="EMBL/GenBank/DDBJ databases">
        <title>The Aristolochia fimbriata genome: insights into angiosperm evolution, floral development and chemical biosynthesis.</title>
        <authorList>
            <person name="Jiao Y."/>
        </authorList>
    </citation>
    <scope>NUCLEOTIDE SEQUENCE [LARGE SCALE GENOMIC DNA]</scope>
    <source>
        <strain evidence="1">IBCAS-2021</strain>
        <tissue evidence="1">Leaf</tissue>
    </source>
</reference>
<proteinExistence type="predicted"/>
<evidence type="ECO:0000313" key="1">
    <source>
        <dbReference type="EMBL" id="KAG9441252.1"/>
    </source>
</evidence>
<dbReference type="EMBL" id="JAINDJ010000007">
    <property type="protein sequence ID" value="KAG9441252.1"/>
    <property type="molecule type" value="Genomic_DNA"/>
</dbReference>
<gene>
    <name evidence="1" type="ORF">H6P81_017106</name>
</gene>
<sequence>MEKFGVAPDDMEEQDRKNSFEVSIFPGSLCDSTLLFNVGRIKRPATRLACVRAQRKNGRKVKDVCFVSAAVPTDKQNKTVTGRLGLFRSLHAATSFFCFVRLSFKPSCVSIWNFYCSPSFRFTSLQPFCLLPRRGASNGQSNQ</sequence>
<evidence type="ECO:0000313" key="2">
    <source>
        <dbReference type="Proteomes" id="UP000825729"/>
    </source>
</evidence>
<protein>
    <submittedName>
        <fullName evidence="1">Uncharacterized protein</fullName>
    </submittedName>
</protein>
<dbReference type="Proteomes" id="UP000825729">
    <property type="component" value="Unassembled WGS sequence"/>
</dbReference>
<accession>A0AAV7E1J3</accession>
<keyword evidence="2" id="KW-1185">Reference proteome</keyword>
<dbReference type="AlphaFoldDB" id="A0AAV7E1J3"/>